<evidence type="ECO:0000256" key="1">
    <source>
        <dbReference type="SAM" id="SignalP"/>
    </source>
</evidence>
<feature type="chain" id="PRO_5036942635" evidence="1">
    <location>
        <begin position="33"/>
        <end position="428"/>
    </location>
</feature>
<accession>A0A918MWS4</accession>
<dbReference type="EMBL" id="BMXP01000002">
    <property type="protein sequence ID" value="GGW80473.1"/>
    <property type="molecule type" value="Genomic_DNA"/>
</dbReference>
<evidence type="ECO:0000313" key="3">
    <source>
        <dbReference type="Proteomes" id="UP000631300"/>
    </source>
</evidence>
<feature type="signal peptide" evidence="1">
    <location>
        <begin position="1"/>
        <end position="32"/>
    </location>
</feature>
<dbReference type="Proteomes" id="UP000631300">
    <property type="component" value="Unassembled WGS sequence"/>
</dbReference>
<proteinExistence type="predicted"/>
<sequence length="428" mass="46893">MIVRARSAITHIRKSALALLPLLLLWSGLTCANATAAGTDVNEQHVVLMSLDGFRHDYIEKHDASSLAAMAKNGVRAERLTPVYPANTFPNHLSIVTGLRPVNHGIVNNDFYDKRRPDGDGYAHYSMGKGRQDSTWIHALPFWNLVEFHGKKAATFFWPESDARINGALPTYHYAYSKYADYQQRVDQIVSWLSLPDAQRPRFVAGYFSLVDSVGHDAGPDAQETRDAVRQVDALIGQLQRRLAALPVAVNLIIVSDHGMTELNPDAVIGRDSLAINNSAFIAENNDAQMMLYAKPGTDAKTIAWQADVLKETSQGAYRVLSPSQREQRHFSQGPRTGDIILEAIPPARFTDADNTYTSLGGHGYPPQHPDMGGLFVATGPAFKQGATLPPVSNLEVYPAMAEILGLPLLSEIDGEVSVLREGLTAEQ</sequence>
<protein>
    <submittedName>
        <fullName evidence="2">Alkaline phosphatase family protein</fullName>
    </submittedName>
</protein>
<keyword evidence="1" id="KW-0732">Signal</keyword>
<dbReference type="Gene3D" id="3.40.720.10">
    <property type="entry name" value="Alkaline Phosphatase, subunit A"/>
    <property type="match status" value="1"/>
</dbReference>
<dbReference type="GO" id="GO:0016787">
    <property type="term" value="F:hydrolase activity"/>
    <property type="evidence" value="ECO:0007669"/>
    <property type="project" value="UniProtKB-ARBA"/>
</dbReference>
<dbReference type="CDD" id="cd16018">
    <property type="entry name" value="Enpp"/>
    <property type="match status" value="1"/>
</dbReference>
<dbReference type="InterPro" id="IPR002591">
    <property type="entry name" value="Phosphodiest/P_Trfase"/>
</dbReference>
<dbReference type="PANTHER" id="PTHR10151">
    <property type="entry name" value="ECTONUCLEOTIDE PYROPHOSPHATASE/PHOSPHODIESTERASE"/>
    <property type="match status" value="1"/>
</dbReference>
<dbReference type="InterPro" id="IPR017850">
    <property type="entry name" value="Alkaline_phosphatase_core_sf"/>
</dbReference>
<dbReference type="SUPFAM" id="SSF53649">
    <property type="entry name" value="Alkaline phosphatase-like"/>
    <property type="match status" value="1"/>
</dbReference>
<keyword evidence="3" id="KW-1185">Reference proteome</keyword>
<comment type="caution">
    <text evidence="2">The sequence shown here is derived from an EMBL/GenBank/DDBJ whole genome shotgun (WGS) entry which is preliminary data.</text>
</comment>
<dbReference type="Pfam" id="PF01663">
    <property type="entry name" value="Phosphodiest"/>
    <property type="match status" value="1"/>
</dbReference>
<reference evidence="2" key="1">
    <citation type="journal article" date="2014" name="Int. J. Syst. Evol. Microbiol.">
        <title>Complete genome sequence of Corynebacterium casei LMG S-19264T (=DSM 44701T), isolated from a smear-ripened cheese.</title>
        <authorList>
            <consortium name="US DOE Joint Genome Institute (JGI-PGF)"/>
            <person name="Walter F."/>
            <person name="Albersmeier A."/>
            <person name="Kalinowski J."/>
            <person name="Ruckert C."/>
        </authorList>
    </citation>
    <scope>NUCLEOTIDE SEQUENCE</scope>
    <source>
        <strain evidence="2">KCTC 22164</strain>
    </source>
</reference>
<dbReference type="Gene3D" id="3.30.1360.180">
    <property type="match status" value="1"/>
</dbReference>
<gene>
    <name evidence="2" type="ORF">GCM10007391_11740</name>
</gene>
<dbReference type="AlphaFoldDB" id="A0A918MWS4"/>
<dbReference type="PANTHER" id="PTHR10151:SF120">
    <property type="entry name" value="BIS(5'-ADENOSYL)-TRIPHOSPHATASE"/>
    <property type="match status" value="1"/>
</dbReference>
<organism evidence="2 3">
    <name type="scientific">Alteromonas halophila</name>
    <dbReference type="NCBI Taxonomy" id="516698"/>
    <lineage>
        <taxon>Bacteria</taxon>
        <taxon>Pseudomonadati</taxon>
        <taxon>Pseudomonadota</taxon>
        <taxon>Gammaproteobacteria</taxon>
        <taxon>Alteromonadales</taxon>
        <taxon>Alteromonadaceae</taxon>
        <taxon>Alteromonas/Salinimonas group</taxon>
        <taxon>Alteromonas</taxon>
    </lineage>
</organism>
<evidence type="ECO:0000313" key="2">
    <source>
        <dbReference type="EMBL" id="GGW80473.1"/>
    </source>
</evidence>
<name>A0A918MWS4_9ALTE</name>
<reference evidence="2" key="2">
    <citation type="submission" date="2020-09" db="EMBL/GenBank/DDBJ databases">
        <authorList>
            <person name="Sun Q."/>
            <person name="Kim S."/>
        </authorList>
    </citation>
    <scope>NUCLEOTIDE SEQUENCE</scope>
    <source>
        <strain evidence="2">KCTC 22164</strain>
    </source>
</reference>